<dbReference type="AlphaFoldDB" id="A0A6A7A5H7"/>
<keyword evidence="3" id="KW-1185">Reference proteome</keyword>
<evidence type="ECO:0000313" key="3">
    <source>
        <dbReference type="Proteomes" id="UP000799424"/>
    </source>
</evidence>
<gene>
    <name evidence="2" type="ORF">CC86DRAFT_202717</name>
</gene>
<feature type="region of interest" description="Disordered" evidence="1">
    <location>
        <begin position="110"/>
        <end position="155"/>
    </location>
</feature>
<dbReference type="EMBL" id="MU006223">
    <property type="protein sequence ID" value="KAF2827989.1"/>
    <property type="molecule type" value="Genomic_DNA"/>
</dbReference>
<accession>A0A6A7A5H7</accession>
<reference evidence="2" key="1">
    <citation type="journal article" date="2020" name="Stud. Mycol.">
        <title>101 Dothideomycetes genomes: a test case for predicting lifestyles and emergence of pathogens.</title>
        <authorList>
            <person name="Haridas S."/>
            <person name="Albert R."/>
            <person name="Binder M."/>
            <person name="Bloem J."/>
            <person name="Labutti K."/>
            <person name="Salamov A."/>
            <person name="Andreopoulos B."/>
            <person name="Baker S."/>
            <person name="Barry K."/>
            <person name="Bills G."/>
            <person name="Bluhm B."/>
            <person name="Cannon C."/>
            <person name="Castanera R."/>
            <person name="Culley D."/>
            <person name="Daum C."/>
            <person name="Ezra D."/>
            <person name="Gonzalez J."/>
            <person name="Henrissat B."/>
            <person name="Kuo A."/>
            <person name="Liang C."/>
            <person name="Lipzen A."/>
            <person name="Lutzoni F."/>
            <person name="Magnuson J."/>
            <person name="Mondo S."/>
            <person name="Nolan M."/>
            <person name="Ohm R."/>
            <person name="Pangilinan J."/>
            <person name="Park H.-J."/>
            <person name="Ramirez L."/>
            <person name="Alfaro M."/>
            <person name="Sun H."/>
            <person name="Tritt A."/>
            <person name="Yoshinaga Y."/>
            <person name="Zwiers L.-H."/>
            <person name="Turgeon B."/>
            <person name="Goodwin S."/>
            <person name="Spatafora J."/>
            <person name="Crous P."/>
            <person name="Grigoriev I."/>
        </authorList>
    </citation>
    <scope>NUCLEOTIDE SEQUENCE</scope>
    <source>
        <strain evidence="2">CBS 113818</strain>
    </source>
</reference>
<feature type="compositionally biased region" description="Polar residues" evidence="1">
    <location>
        <begin position="119"/>
        <end position="133"/>
    </location>
</feature>
<evidence type="ECO:0000313" key="2">
    <source>
        <dbReference type="EMBL" id="KAF2827989.1"/>
    </source>
</evidence>
<evidence type="ECO:0000256" key="1">
    <source>
        <dbReference type="SAM" id="MobiDB-lite"/>
    </source>
</evidence>
<dbReference type="Proteomes" id="UP000799424">
    <property type="component" value="Unassembled WGS sequence"/>
</dbReference>
<proteinExistence type="predicted"/>
<sequence>MFANSICTQPPTKVVVTGPHMSPYALPPSKAITLCNTKLDRKYEPFSSAVVNIILGQALNGQKEAWAAYRYPRSNALHKIATLTCIYGSQRHIRKISSFSEIFQHETATTHQDELPWNGRSNRTNQSYHTSPQADAGRQHHLTHEKNTTSVPRGA</sequence>
<name>A0A6A7A5H7_9PLEO</name>
<protein>
    <submittedName>
        <fullName evidence="2">Uncharacterized protein</fullName>
    </submittedName>
</protein>
<organism evidence="2 3">
    <name type="scientific">Ophiobolus disseminans</name>
    <dbReference type="NCBI Taxonomy" id="1469910"/>
    <lineage>
        <taxon>Eukaryota</taxon>
        <taxon>Fungi</taxon>
        <taxon>Dikarya</taxon>
        <taxon>Ascomycota</taxon>
        <taxon>Pezizomycotina</taxon>
        <taxon>Dothideomycetes</taxon>
        <taxon>Pleosporomycetidae</taxon>
        <taxon>Pleosporales</taxon>
        <taxon>Pleosporineae</taxon>
        <taxon>Phaeosphaeriaceae</taxon>
        <taxon>Ophiobolus</taxon>
    </lineage>
</organism>